<evidence type="ECO:0000313" key="1">
    <source>
        <dbReference type="EMBL" id="REF84508.1"/>
    </source>
</evidence>
<accession>A0A3D9YR33</accession>
<proteinExistence type="predicted"/>
<dbReference type="EMBL" id="QUMO01000004">
    <property type="protein sequence ID" value="REF84508.1"/>
    <property type="molecule type" value="Genomic_DNA"/>
</dbReference>
<dbReference type="AlphaFoldDB" id="A0A3D9YR33"/>
<comment type="caution">
    <text evidence="1">The sequence shown here is derived from an EMBL/GenBank/DDBJ whole genome shotgun (WGS) entry which is preliminary data.</text>
</comment>
<organism evidence="1 2">
    <name type="scientific">Methylovirgula ligni</name>
    <dbReference type="NCBI Taxonomy" id="569860"/>
    <lineage>
        <taxon>Bacteria</taxon>
        <taxon>Pseudomonadati</taxon>
        <taxon>Pseudomonadota</taxon>
        <taxon>Alphaproteobacteria</taxon>
        <taxon>Hyphomicrobiales</taxon>
        <taxon>Beijerinckiaceae</taxon>
        <taxon>Methylovirgula</taxon>
    </lineage>
</organism>
<reference evidence="1 2" key="1">
    <citation type="submission" date="2018-08" db="EMBL/GenBank/DDBJ databases">
        <title>Genomic Encyclopedia of Type Strains, Phase IV (KMG-IV): sequencing the most valuable type-strain genomes for metagenomic binning, comparative biology and taxonomic classification.</title>
        <authorList>
            <person name="Goeker M."/>
        </authorList>
    </citation>
    <scope>NUCLEOTIDE SEQUENCE [LARGE SCALE GENOMIC DNA]</scope>
    <source>
        <strain evidence="1 2">BW863</strain>
    </source>
</reference>
<protein>
    <submittedName>
        <fullName evidence="1">Uncharacterized protein</fullName>
    </submittedName>
</protein>
<keyword evidence="2" id="KW-1185">Reference proteome</keyword>
<sequence length="59" mass="5891">MVAVVTAVAVTWVAAIWAVVMQAGILPAVTTAMAADMPAAATGMDMDTADTVAIAGRSR</sequence>
<evidence type="ECO:0000313" key="2">
    <source>
        <dbReference type="Proteomes" id="UP000256900"/>
    </source>
</evidence>
<dbReference type="Proteomes" id="UP000256900">
    <property type="component" value="Unassembled WGS sequence"/>
</dbReference>
<gene>
    <name evidence="1" type="ORF">DES32_2615</name>
</gene>
<name>A0A3D9YR33_9HYPH</name>